<evidence type="ECO:0000313" key="2">
    <source>
        <dbReference type="Proteomes" id="UP000673383"/>
    </source>
</evidence>
<comment type="caution">
    <text evidence="1">The sequence shown here is derived from an EMBL/GenBank/DDBJ whole genome shotgun (WGS) entry which is preliminary data.</text>
</comment>
<sequence length="158" mass="17161">MTLTVTTPAPAAAVLDLYSAAVVMKPLHAKAAILQCARSQSFLFEAAGVPIAATLLYPLDAERPGERLVELAFVCLPELRQHLVSLIRLAHLTRGTLAQNGPVRVRAHVRHDHRPGHRLAALCGMTLVGRVGAFDRYEFEGQPHDQLCQRGKIAFLGA</sequence>
<dbReference type="SUPFAM" id="SSF55729">
    <property type="entry name" value="Acyl-CoA N-acyltransferases (Nat)"/>
    <property type="match status" value="1"/>
</dbReference>
<gene>
    <name evidence="1" type="ORF">JOH49_006378</name>
</gene>
<dbReference type="Proteomes" id="UP000673383">
    <property type="component" value="Unassembled WGS sequence"/>
</dbReference>
<name>A0A8I1YD83_BRAEL</name>
<accession>A0A8I1YD83</accession>
<dbReference type="InterPro" id="IPR016181">
    <property type="entry name" value="Acyl_CoA_acyltransferase"/>
</dbReference>
<dbReference type="Gene3D" id="3.40.630.30">
    <property type="match status" value="1"/>
</dbReference>
<dbReference type="AlphaFoldDB" id="A0A8I1YD83"/>
<organism evidence="1 2">
    <name type="scientific">Bradyrhizobium elkanii</name>
    <dbReference type="NCBI Taxonomy" id="29448"/>
    <lineage>
        <taxon>Bacteria</taxon>
        <taxon>Pseudomonadati</taxon>
        <taxon>Pseudomonadota</taxon>
        <taxon>Alphaproteobacteria</taxon>
        <taxon>Hyphomicrobiales</taxon>
        <taxon>Nitrobacteraceae</taxon>
        <taxon>Bradyrhizobium</taxon>
    </lineage>
</organism>
<dbReference type="EMBL" id="JAFICZ010000001">
    <property type="protein sequence ID" value="MBP1296625.1"/>
    <property type="molecule type" value="Genomic_DNA"/>
</dbReference>
<reference evidence="1" key="1">
    <citation type="submission" date="2021-02" db="EMBL/GenBank/DDBJ databases">
        <title>Genomic Encyclopedia of Type Strains, Phase IV (KMG-V): Genome sequencing to study the core and pangenomes of soil and plant-associated prokaryotes.</title>
        <authorList>
            <person name="Whitman W."/>
        </authorList>
    </citation>
    <scope>NUCLEOTIDE SEQUENCE</scope>
    <source>
        <strain evidence="1">USDA 406</strain>
    </source>
</reference>
<protein>
    <submittedName>
        <fullName evidence="1">Uncharacterized protein</fullName>
    </submittedName>
</protein>
<proteinExistence type="predicted"/>
<dbReference type="RefSeq" id="WP_209944673.1">
    <property type="nucleotide sequence ID" value="NZ_JAFICZ010000001.1"/>
</dbReference>
<evidence type="ECO:0000313" key="1">
    <source>
        <dbReference type="EMBL" id="MBP1296625.1"/>
    </source>
</evidence>